<accession>A0AAC9WIJ1</accession>
<evidence type="ECO:0000313" key="3">
    <source>
        <dbReference type="Proteomes" id="UP000242864"/>
    </source>
</evidence>
<protein>
    <submittedName>
        <fullName evidence="2">Glycerophosphodiester phosphodiesterase</fullName>
    </submittedName>
</protein>
<dbReference type="EMBL" id="CP020773">
    <property type="protein sequence ID" value="ARJ50010.1"/>
    <property type="molecule type" value="Genomic_DNA"/>
</dbReference>
<dbReference type="PANTHER" id="PTHR46211">
    <property type="entry name" value="GLYCEROPHOSPHORYL DIESTER PHOSPHODIESTERASE"/>
    <property type="match status" value="1"/>
</dbReference>
<dbReference type="KEGG" id="slz:B5P37_00900"/>
<dbReference type="InterPro" id="IPR017946">
    <property type="entry name" value="PLC-like_Pdiesterase_TIM-brl"/>
</dbReference>
<dbReference type="PANTHER" id="PTHR46211:SF1">
    <property type="entry name" value="GLYCEROPHOSPHODIESTER PHOSPHODIESTERASE, CYTOPLASMIC"/>
    <property type="match status" value="1"/>
</dbReference>
<dbReference type="RefSeq" id="WP_085236209.1">
    <property type="nucleotide sequence ID" value="NZ_CP020773.1"/>
</dbReference>
<dbReference type="Gene3D" id="3.20.20.190">
    <property type="entry name" value="Phosphatidylinositol (PI) phosphodiesterase"/>
    <property type="match status" value="1"/>
</dbReference>
<dbReference type="AlphaFoldDB" id="A0AAC9WIJ1"/>
<dbReference type="GO" id="GO:0006629">
    <property type="term" value="P:lipid metabolic process"/>
    <property type="evidence" value="ECO:0007669"/>
    <property type="project" value="InterPro"/>
</dbReference>
<evidence type="ECO:0000259" key="1">
    <source>
        <dbReference type="PROSITE" id="PS51704"/>
    </source>
</evidence>
<evidence type="ECO:0000313" key="2">
    <source>
        <dbReference type="EMBL" id="ARJ50010.1"/>
    </source>
</evidence>
<dbReference type="GO" id="GO:0008081">
    <property type="term" value="F:phosphoric diester hydrolase activity"/>
    <property type="evidence" value="ECO:0007669"/>
    <property type="project" value="InterPro"/>
</dbReference>
<name>A0AAC9WIJ1_9STAP</name>
<organism evidence="2 3">
    <name type="scientific">Staphylococcus lutrae</name>
    <dbReference type="NCBI Taxonomy" id="155085"/>
    <lineage>
        <taxon>Bacteria</taxon>
        <taxon>Bacillati</taxon>
        <taxon>Bacillota</taxon>
        <taxon>Bacilli</taxon>
        <taxon>Bacillales</taxon>
        <taxon>Staphylococcaceae</taxon>
        <taxon>Staphylococcus</taxon>
    </lineage>
</organism>
<sequence>MTKLMRPTKAFQIVAHRGFSQQYPENTRAAYIAALSQPIDMLEIDLHMTKDRFLVAIHDETIDRTSNHVGAVRDFTLEALRTFDFGSWKGGGQSEGIMTFDEVLMLAKQYSKTLLIEIKQPQQYPGMEEAVIATIKQHHFPFNRVIIQSFDQLSIQKLHEMAPEIRLGVLLSQRHYRFKQPSFERLASFSNFANPNYKLVNKKWVQRAHQYHLKVIPYTVNQISVAKRLIAMGVDGIISDAPQQLFEL</sequence>
<dbReference type="InterPro" id="IPR030395">
    <property type="entry name" value="GP_PDE_dom"/>
</dbReference>
<dbReference type="SUPFAM" id="SSF51695">
    <property type="entry name" value="PLC-like phosphodiesterases"/>
    <property type="match status" value="1"/>
</dbReference>
<keyword evidence="3" id="KW-1185">Reference proteome</keyword>
<dbReference type="PROSITE" id="PS51704">
    <property type="entry name" value="GP_PDE"/>
    <property type="match status" value="1"/>
</dbReference>
<dbReference type="Pfam" id="PF03009">
    <property type="entry name" value="GDPD"/>
    <property type="match status" value="1"/>
</dbReference>
<proteinExistence type="predicted"/>
<gene>
    <name evidence="2" type="ORF">B5P37_00900</name>
</gene>
<dbReference type="Proteomes" id="UP000242864">
    <property type="component" value="Chromosome"/>
</dbReference>
<feature type="domain" description="GP-PDE" evidence="1">
    <location>
        <begin position="11"/>
        <end position="248"/>
    </location>
</feature>
<reference evidence="2 3" key="1">
    <citation type="submission" date="2017-04" db="EMBL/GenBank/DDBJ databases">
        <authorList>
            <person name="Veseli I.A."/>
            <person name="Tang C."/>
            <person name="Pombert J.-F."/>
        </authorList>
    </citation>
    <scope>NUCLEOTIDE SEQUENCE [LARGE SCALE GENOMIC DNA]</scope>
    <source>
        <strain evidence="2 3">ATCC 700373</strain>
    </source>
</reference>